<reference evidence="3" key="1">
    <citation type="submission" date="2017-08" db="EMBL/GenBank/DDBJ databases">
        <title>A dynamic microbial community with high functional redundancy inhabits the cold, oxic subseafloor aquifer.</title>
        <authorList>
            <person name="Tully B.J."/>
            <person name="Wheat C.G."/>
            <person name="Glazer B.T."/>
            <person name="Huber J.A."/>
        </authorList>
    </citation>
    <scope>NUCLEOTIDE SEQUENCE [LARGE SCALE GENOMIC DNA]</scope>
</reference>
<evidence type="ECO:0000313" key="3">
    <source>
        <dbReference type="Proteomes" id="UP000218327"/>
    </source>
</evidence>
<sequence length="161" mass="18188">MKLSNLSNWITVGANVGVLIGLAILILELNQNTRIAQTSAYQELVTQIVELNKLEASNPELAEIIYRGHLDASALTPVETRRMINMTRVIYRQGDLGYYQFVTGLISEDRMVSTLGPIRAWLLTDIGKQGWDSMRPNFTGDYIDYVENMMAGMEPDSPFWK</sequence>
<proteinExistence type="predicted"/>
<accession>A0A2A5B6H9</accession>
<keyword evidence="1" id="KW-1133">Transmembrane helix</keyword>
<comment type="caution">
    <text evidence="2">The sequence shown here is derived from an EMBL/GenBank/DDBJ whole genome shotgun (WGS) entry which is preliminary data.</text>
</comment>
<name>A0A2A5B6H9_9GAMM</name>
<keyword evidence="1" id="KW-0812">Transmembrane</keyword>
<evidence type="ECO:0000256" key="1">
    <source>
        <dbReference type="SAM" id="Phobius"/>
    </source>
</evidence>
<evidence type="ECO:0008006" key="4">
    <source>
        <dbReference type="Google" id="ProtNLM"/>
    </source>
</evidence>
<organism evidence="2 3">
    <name type="scientific">SAR86 cluster bacterium</name>
    <dbReference type="NCBI Taxonomy" id="2030880"/>
    <lineage>
        <taxon>Bacteria</taxon>
        <taxon>Pseudomonadati</taxon>
        <taxon>Pseudomonadota</taxon>
        <taxon>Gammaproteobacteria</taxon>
        <taxon>SAR86 cluster</taxon>
    </lineage>
</organism>
<gene>
    <name evidence="2" type="ORF">COA96_04085</name>
</gene>
<evidence type="ECO:0000313" key="2">
    <source>
        <dbReference type="EMBL" id="PCJ27102.1"/>
    </source>
</evidence>
<dbReference type="Proteomes" id="UP000218327">
    <property type="component" value="Unassembled WGS sequence"/>
</dbReference>
<keyword evidence="1" id="KW-0472">Membrane</keyword>
<dbReference type="AlphaFoldDB" id="A0A2A5B6H9"/>
<feature type="transmembrane region" description="Helical" evidence="1">
    <location>
        <begin position="6"/>
        <end position="27"/>
    </location>
</feature>
<protein>
    <recommendedName>
        <fullName evidence="4">DUF4760 domain-containing protein</fullName>
    </recommendedName>
</protein>
<dbReference type="EMBL" id="NVVJ01000008">
    <property type="protein sequence ID" value="PCJ27102.1"/>
    <property type="molecule type" value="Genomic_DNA"/>
</dbReference>